<protein>
    <submittedName>
        <fullName evidence="1">14817_t:CDS:1</fullName>
    </submittedName>
</protein>
<organism evidence="1 2">
    <name type="scientific">Funneliformis geosporum</name>
    <dbReference type="NCBI Taxonomy" id="1117311"/>
    <lineage>
        <taxon>Eukaryota</taxon>
        <taxon>Fungi</taxon>
        <taxon>Fungi incertae sedis</taxon>
        <taxon>Mucoromycota</taxon>
        <taxon>Glomeromycotina</taxon>
        <taxon>Glomeromycetes</taxon>
        <taxon>Glomerales</taxon>
        <taxon>Glomeraceae</taxon>
        <taxon>Funneliformis</taxon>
    </lineage>
</organism>
<evidence type="ECO:0000313" key="1">
    <source>
        <dbReference type="EMBL" id="CAI2195043.1"/>
    </source>
</evidence>
<evidence type="ECO:0000313" key="2">
    <source>
        <dbReference type="Proteomes" id="UP001153678"/>
    </source>
</evidence>
<sequence length="47" mass="5411">NDIEIFLTSIRQKNANQIGKYEMLYSGLLVGEHHFRNSNLSKLSMTV</sequence>
<dbReference type="AlphaFoldDB" id="A0A9W4WYI6"/>
<feature type="non-terminal residue" evidence="1">
    <location>
        <position position="1"/>
    </location>
</feature>
<dbReference type="EMBL" id="CAMKVN010011840">
    <property type="protein sequence ID" value="CAI2195043.1"/>
    <property type="molecule type" value="Genomic_DNA"/>
</dbReference>
<comment type="caution">
    <text evidence="1">The sequence shown here is derived from an EMBL/GenBank/DDBJ whole genome shotgun (WGS) entry which is preliminary data.</text>
</comment>
<gene>
    <name evidence="1" type="ORF">FWILDA_LOCUS16879</name>
</gene>
<accession>A0A9W4WYI6</accession>
<proteinExistence type="predicted"/>
<name>A0A9W4WYI6_9GLOM</name>
<dbReference type="Proteomes" id="UP001153678">
    <property type="component" value="Unassembled WGS sequence"/>
</dbReference>
<reference evidence="1" key="1">
    <citation type="submission" date="2022-08" db="EMBL/GenBank/DDBJ databases">
        <authorList>
            <person name="Kallberg Y."/>
            <person name="Tangrot J."/>
            <person name="Rosling A."/>
        </authorList>
    </citation>
    <scope>NUCLEOTIDE SEQUENCE</scope>
    <source>
        <strain evidence="1">Wild A</strain>
    </source>
</reference>
<keyword evidence="2" id="KW-1185">Reference proteome</keyword>